<evidence type="ECO:0000313" key="3">
    <source>
        <dbReference type="Proteomes" id="UP001331515"/>
    </source>
</evidence>
<organism evidence="2 3">
    <name type="scientific">Champsocephalus gunnari</name>
    <name type="common">Mackerel icefish</name>
    <dbReference type="NCBI Taxonomy" id="52237"/>
    <lineage>
        <taxon>Eukaryota</taxon>
        <taxon>Metazoa</taxon>
        <taxon>Chordata</taxon>
        <taxon>Craniata</taxon>
        <taxon>Vertebrata</taxon>
        <taxon>Euteleostomi</taxon>
        <taxon>Actinopterygii</taxon>
        <taxon>Neopterygii</taxon>
        <taxon>Teleostei</taxon>
        <taxon>Neoteleostei</taxon>
        <taxon>Acanthomorphata</taxon>
        <taxon>Eupercaria</taxon>
        <taxon>Perciformes</taxon>
        <taxon>Notothenioidei</taxon>
        <taxon>Channichthyidae</taxon>
        <taxon>Champsocephalus</taxon>
    </lineage>
</organism>
<evidence type="ECO:0000313" key="2">
    <source>
        <dbReference type="EMBL" id="KAK5936045.1"/>
    </source>
</evidence>
<name>A0AAN8EJY4_CHAGU</name>
<comment type="caution">
    <text evidence="2">The sequence shown here is derived from an EMBL/GenBank/DDBJ whole genome shotgun (WGS) entry which is preliminary data.</text>
</comment>
<keyword evidence="3" id="KW-1185">Reference proteome</keyword>
<dbReference type="Proteomes" id="UP001331515">
    <property type="component" value="Unassembled WGS sequence"/>
</dbReference>
<dbReference type="EMBL" id="JAURVH010001513">
    <property type="protein sequence ID" value="KAK5936045.1"/>
    <property type="molecule type" value="Genomic_DNA"/>
</dbReference>
<protein>
    <submittedName>
        <fullName evidence="2">Uncharacterized protein</fullName>
    </submittedName>
</protein>
<sequence>MVVDEWHNNGPQDLVTVSLCIHNAINKMHLCSSSITYACPYHNPTTTMGLSIHNIDIRNRSPTRRHTRCLPSALNSENRDSSVKRTPLLRARRHRM</sequence>
<dbReference type="AlphaFoldDB" id="A0AAN8EJY4"/>
<evidence type="ECO:0000256" key="1">
    <source>
        <dbReference type="SAM" id="MobiDB-lite"/>
    </source>
</evidence>
<feature type="region of interest" description="Disordered" evidence="1">
    <location>
        <begin position="71"/>
        <end position="96"/>
    </location>
</feature>
<reference evidence="2 3" key="1">
    <citation type="journal article" date="2023" name="Mol. Biol. Evol.">
        <title>Genomics of Secondarily Temperate Adaptation in the Only Non-Antarctic Icefish.</title>
        <authorList>
            <person name="Rivera-Colon A.G."/>
            <person name="Rayamajhi N."/>
            <person name="Minhas B.F."/>
            <person name="Madrigal G."/>
            <person name="Bilyk K.T."/>
            <person name="Yoon V."/>
            <person name="Hune M."/>
            <person name="Gregory S."/>
            <person name="Cheng C.H.C."/>
            <person name="Catchen J.M."/>
        </authorList>
    </citation>
    <scope>NUCLEOTIDE SEQUENCE [LARGE SCALE GENOMIC DNA]</scope>
    <source>
        <tissue evidence="2">White muscle</tissue>
    </source>
</reference>
<proteinExistence type="predicted"/>
<accession>A0AAN8EJY4</accession>
<gene>
    <name evidence="2" type="ORF">CgunFtcFv8_021347</name>
</gene>